<accession>A0A0C9VUW9</accession>
<dbReference type="Proteomes" id="UP000054279">
    <property type="component" value="Unassembled WGS sequence"/>
</dbReference>
<protein>
    <submittedName>
        <fullName evidence="2">Uncharacterized protein</fullName>
    </submittedName>
</protein>
<dbReference type="AlphaFoldDB" id="A0A0C9VUW9"/>
<name>A0A0C9VUW9_SPHS4</name>
<organism evidence="2 3">
    <name type="scientific">Sphaerobolus stellatus (strain SS14)</name>
    <dbReference type="NCBI Taxonomy" id="990650"/>
    <lineage>
        <taxon>Eukaryota</taxon>
        <taxon>Fungi</taxon>
        <taxon>Dikarya</taxon>
        <taxon>Basidiomycota</taxon>
        <taxon>Agaricomycotina</taxon>
        <taxon>Agaricomycetes</taxon>
        <taxon>Phallomycetidae</taxon>
        <taxon>Geastrales</taxon>
        <taxon>Sphaerobolaceae</taxon>
        <taxon>Sphaerobolus</taxon>
    </lineage>
</organism>
<feature type="chain" id="PRO_5002204866" evidence="1">
    <location>
        <begin position="25"/>
        <end position="351"/>
    </location>
</feature>
<dbReference type="OrthoDB" id="2564904at2759"/>
<evidence type="ECO:0000256" key="1">
    <source>
        <dbReference type="SAM" id="SignalP"/>
    </source>
</evidence>
<dbReference type="HOGENOM" id="CLU_036093_2_1_1"/>
<feature type="non-terminal residue" evidence="2">
    <location>
        <position position="1"/>
    </location>
</feature>
<sequence length="351" mass="37416">MVSSFSKGLLVLASLSGSFNAVLAQDTTITSIEETTPTVTTIQTYPATALADKRFTYPSGIPYRVDTDDQLIRGSQLGYNICNSTTEGQQSLCQTAFANSIDDFCIWAPAEPNSTVADVEGHMVAWCTKAGRGTRQIPANTFTGLQFIKTPSYIAILGYIDQTKINMVKGDWGGEMDPHGADLRGNPIGGLLFSSAFSGNTDTYVQTVEWHTFIGNNFFCFKACDPADSNDAHYCEHVFDRLGCAYNIPNNAQNNTFESCEGENQDYPGTYTVDGVAHTFTQPDESLGAITTVPYTARVPATSNCVAHKSAELFANLPTIVTDASGASITGSVNGLSTSRGASGITTTGTA</sequence>
<gene>
    <name evidence="2" type="ORF">M422DRAFT_171118</name>
</gene>
<evidence type="ECO:0000313" key="3">
    <source>
        <dbReference type="Proteomes" id="UP000054279"/>
    </source>
</evidence>
<reference evidence="2 3" key="1">
    <citation type="submission" date="2014-06" db="EMBL/GenBank/DDBJ databases">
        <title>Evolutionary Origins and Diversification of the Mycorrhizal Mutualists.</title>
        <authorList>
            <consortium name="DOE Joint Genome Institute"/>
            <consortium name="Mycorrhizal Genomics Consortium"/>
            <person name="Kohler A."/>
            <person name="Kuo A."/>
            <person name="Nagy L.G."/>
            <person name="Floudas D."/>
            <person name="Copeland A."/>
            <person name="Barry K.W."/>
            <person name="Cichocki N."/>
            <person name="Veneault-Fourrey C."/>
            <person name="LaButti K."/>
            <person name="Lindquist E.A."/>
            <person name="Lipzen A."/>
            <person name="Lundell T."/>
            <person name="Morin E."/>
            <person name="Murat C."/>
            <person name="Riley R."/>
            <person name="Ohm R."/>
            <person name="Sun H."/>
            <person name="Tunlid A."/>
            <person name="Henrissat B."/>
            <person name="Grigoriev I.V."/>
            <person name="Hibbett D.S."/>
            <person name="Martin F."/>
        </authorList>
    </citation>
    <scope>NUCLEOTIDE SEQUENCE [LARGE SCALE GENOMIC DNA]</scope>
    <source>
        <strain evidence="2 3">SS14</strain>
    </source>
</reference>
<proteinExistence type="predicted"/>
<feature type="signal peptide" evidence="1">
    <location>
        <begin position="1"/>
        <end position="24"/>
    </location>
</feature>
<keyword evidence="1" id="KW-0732">Signal</keyword>
<dbReference type="EMBL" id="KN837130">
    <property type="protein sequence ID" value="KIJ42350.1"/>
    <property type="molecule type" value="Genomic_DNA"/>
</dbReference>
<evidence type="ECO:0000313" key="2">
    <source>
        <dbReference type="EMBL" id="KIJ42350.1"/>
    </source>
</evidence>
<keyword evidence="3" id="KW-1185">Reference proteome</keyword>